<comment type="caution">
    <text evidence="2">The sequence shown here is derived from an EMBL/GenBank/DDBJ whole genome shotgun (WGS) entry which is preliminary data.</text>
</comment>
<dbReference type="EMBL" id="CANTFM010002154">
    <property type="protein sequence ID" value="CAI5744601.1"/>
    <property type="molecule type" value="Genomic_DNA"/>
</dbReference>
<name>A0AAV0V5W4_9STRA</name>
<evidence type="ECO:0000313" key="3">
    <source>
        <dbReference type="Proteomes" id="UP001162029"/>
    </source>
</evidence>
<feature type="region of interest" description="Disordered" evidence="1">
    <location>
        <begin position="46"/>
        <end position="68"/>
    </location>
</feature>
<dbReference type="PANTHER" id="PTHR14918">
    <property type="entry name" value="KICSTOR COMPLEX PROTEIN SZT2"/>
    <property type="match status" value="1"/>
</dbReference>
<keyword evidence="3" id="KW-1185">Reference proteome</keyword>
<dbReference type="GO" id="GO:0005777">
    <property type="term" value="C:peroxisome"/>
    <property type="evidence" value="ECO:0007669"/>
    <property type="project" value="InterPro"/>
</dbReference>
<accession>A0AAV0V5W4</accession>
<dbReference type="AlphaFoldDB" id="A0AAV0V5W4"/>
<feature type="region of interest" description="Disordered" evidence="1">
    <location>
        <begin position="521"/>
        <end position="554"/>
    </location>
</feature>
<feature type="region of interest" description="Disordered" evidence="1">
    <location>
        <begin position="797"/>
        <end position="833"/>
    </location>
</feature>
<feature type="compositionally biased region" description="Basic and acidic residues" evidence="1">
    <location>
        <begin position="1230"/>
        <end position="1243"/>
    </location>
</feature>
<organism evidence="2 3">
    <name type="scientific">Peronospora destructor</name>
    <dbReference type="NCBI Taxonomy" id="86335"/>
    <lineage>
        <taxon>Eukaryota</taxon>
        <taxon>Sar</taxon>
        <taxon>Stramenopiles</taxon>
        <taxon>Oomycota</taxon>
        <taxon>Peronosporomycetes</taxon>
        <taxon>Peronosporales</taxon>
        <taxon>Peronosporaceae</taxon>
        <taxon>Peronospora</taxon>
    </lineage>
</organism>
<evidence type="ECO:0000313" key="2">
    <source>
        <dbReference type="EMBL" id="CAI5744601.1"/>
    </source>
</evidence>
<reference evidence="2" key="1">
    <citation type="submission" date="2022-12" db="EMBL/GenBank/DDBJ databases">
        <authorList>
            <person name="Webb A."/>
        </authorList>
    </citation>
    <scope>NUCLEOTIDE SEQUENCE</scope>
    <source>
        <strain evidence="2">Pd1</strain>
    </source>
</reference>
<dbReference type="InterPro" id="IPR033228">
    <property type="entry name" value="SZT2"/>
</dbReference>
<feature type="compositionally biased region" description="Polar residues" evidence="1">
    <location>
        <begin position="539"/>
        <end position="550"/>
    </location>
</feature>
<feature type="region of interest" description="Disordered" evidence="1">
    <location>
        <begin position="1224"/>
        <end position="1243"/>
    </location>
</feature>
<feature type="compositionally biased region" description="Basic and acidic residues" evidence="1">
    <location>
        <begin position="53"/>
        <end position="62"/>
    </location>
</feature>
<protein>
    <submittedName>
        <fullName evidence="2">Uncharacterized protein</fullName>
    </submittedName>
</protein>
<proteinExistence type="predicted"/>
<sequence>MEPSPAPRLEELILSGVDANVLNHTTLSLWHFQQLALELLPSTAATEPEEDLDGVKSPKTEEEAPELVSTSVRSVELGEGMSVAAVLYEQPMDVLKLDKSDEEDEEQIRDCFNGTEDGLGTLITTLKGQLTPNTRVAAIFKRYRCVLCLDASPSILSIDASSGRLFLDLLYENVELFIWSILRPMEVGGVAFTPELHVSVLVQGALVESLCVLMQGYIVTRKNALGFLQLIKERCQSIENNWASQAQKQRQWGLLGNAAPATLDWILQNAVFALNSLPMDCAPMMVLVTDGVLDVRDVFSYDNLLMQLVRHDIQCHFLRIGGGGEDELNATFGFVPDTHLLRFVAEYTSGTVFDYAAIHEACYGTTSKSSDTVKKMTGLQDALFLRKSSVHANSAPVVKLNEMDSTSFDGRTLLPLRPYRLWRDKVHEYRIFADVNRIVEARLCEGFSINKIHVKTYRQPRLAERGSVLATGVDTPRSGDASNTIESSNEVTKLLIVFLLQWKQNVWLEYVVSTTTEDSATLISSSTPAPHSGRRVSGQGLNSPPTSSTAPRKPAGILCKDQRTVWSEWYVKMNILGYADFLRAFEDTMQHSSASEDRVAAARGENSMASPVFVHDFIRNVQDVDRVLLHLMTATASINEISDSVTNQFSFGTNITSTSATPRTTSSHPVFNIIGDLSTVLWHRWFYIERFEILSVIKTDACTDLFYRSEIHDVGRGSASSHLRGLGNFAQGMIHNYGANVYGTHNGHITIGVESFAEPLVAILVKWSSQKLSQDLFLKFLCPTDLEKFHAPPRAEAPSFTKTLSGGIAQRRRQRSYNSSVGDGATRGDDSCSTKESKAALCFVRLEYKNKTLCAIHVAFFATSSSTRRQIFGREILMENENGHTKTALVQYAFRRVSDTCLMTSFWMEPQHGVVKTRLSDEADQHDTFHWRLKQAIGHSTPFENRDSRDSHRSNIPHGTSGWVCASSLGPVADERKSIQHEDVSMDWNEDSKYLGESELLHLIRGYLFKSDRHFLSCLYTFDSIIDLREEIESLSQLSKSIDGIVGSNWSMDRQLASENGMILPPFSTARLLTTSKRSTEHFLMYLHNSNNSANEVNESSSGIPPSISTANDNLYSMLELTLRGLSDCEVAWTDYNGDVVAGPSMASNGNIEDDRFFREGMDGQLPLWLKQHLALTFKDHVPHHALSKGKCYAKLVSDDCVVLAFFPSLNTLQVENKMGRGGFAQSDGLEGKSPLEDRLDTI</sequence>
<evidence type="ECO:0000256" key="1">
    <source>
        <dbReference type="SAM" id="MobiDB-lite"/>
    </source>
</evidence>
<gene>
    <name evidence="2" type="ORF">PDE001_LOCUS9738</name>
</gene>
<dbReference type="Proteomes" id="UP001162029">
    <property type="component" value="Unassembled WGS sequence"/>
</dbReference>
<dbReference type="PANTHER" id="PTHR14918:SF3">
    <property type="entry name" value="KICSTOR COMPLEX PROTEIN SZT2"/>
    <property type="match status" value="1"/>
</dbReference>